<organism evidence="1 2">
    <name type="scientific">Rathayibacter tanaceti</name>
    <dbReference type="NCBI Taxonomy" id="1671680"/>
    <lineage>
        <taxon>Bacteria</taxon>
        <taxon>Bacillati</taxon>
        <taxon>Actinomycetota</taxon>
        <taxon>Actinomycetes</taxon>
        <taxon>Micrococcales</taxon>
        <taxon>Microbacteriaceae</taxon>
        <taxon>Rathayibacter</taxon>
    </lineage>
</organism>
<accession>A0A162GJT1</accession>
<keyword evidence="2" id="KW-1185">Reference proteome</keyword>
<proteinExistence type="predicted"/>
<dbReference type="Proteomes" id="UP000076717">
    <property type="component" value="Unassembled WGS sequence"/>
</dbReference>
<dbReference type="RefSeq" id="WP_082844948.1">
    <property type="nucleotide sequence ID" value="NZ_LIIN01000009.1"/>
</dbReference>
<sequence length="103" mass="11377">MPVKKTGLPVISETYFGGPAYAVGEVEQLMEFENGQAVKQQHDPRTNKPMWTVRVFDADPEAPKGQGEVTVKIVSATHPTLPPELPGLPFRPVIFDDSWSSRT</sequence>
<gene>
    <name evidence="1" type="ORF">ACH61_00502</name>
</gene>
<name>A0A162GJT1_9MICO</name>
<evidence type="ECO:0000313" key="1">
    <source>
        <dbReference type="EMBL" id="KZX22349.1"/>
    </source>
</evidence>
<reference evidence="1 2" key="1">
    <citation type="submission" date="2015-08" db="EMBL/GenBank/DDBJ databases">
        <title>Draft Genome Sequence of Rathayibacter sp. Strain VKM Ac-2596 Isolated from Leaf Gall Induced by Plant-Parasitic Nematodes.</title>
        <authorList>
            <person name="Vasilenko O.V."/>
            <person name="Starodumova I.P."/>
            <person name="Tarlachkov S.V."/>
            <person name="Dorofeeva L.V."/>
            <person name="Evtushenko L.I."/>
        </authorList>
    </citation>
    <scope>NUCLEOTIDE SEQUENCE [LARGE SCALE GENOMIC DNA]</scope>
    <source>
        <strain evidence="1 2">VKM Ac-2596</strain>
    </source>
</reference>
<comment type="caution">
    <text evidence="1">The sequence shown here is derived from an EMBL/GenBank/DDBJ whole genome shotgun (WGS) entry which is preliminary data.</text>
</comment>
<protein>
    <submittedName>
        <fullName evidence="1">Uncharacterized protein</fullName>
    </submittedName>
</protein>
<dbReference type="AlphaFoldDB" id="A0A162GJT1"/>
<dbReference type="EMBL" id="LIIN01000009">
    <property type="protein sequence ID" value="KZX22349.1"/>
    <property type="molecule type" value="Genomic_DNA"/>
</dbReference>
<evidence type="ECO:0000313" key="2">
    <source>
        <dbReference type="Proteomes" id="UP000076717"/>
    </source>
</evidence>